<evidence type="ECO:0000313" key="2">
    <source>
        <dbReference type="EMBL" id="KAF5215483.1"/>
    </source>
</evidence>
<reference evidence="2 3" key="1">
    <citation type="journal article" date="2019" name="Genome Biol. Evol.">
        <title>Nanopore Sequencing Significantly Improves Genome Assembly of the Protozoan Parasite Trypanosoma cruzi.</title>
        <authorList>
            <person name="Diaz-Viraque F."/>
            <person name="Pita S."/>
            <person name="Greif G."/>
            <person name="de Souza R.C.M."/>
            <person name="Iraola G."/>
            <person name="Robello C."/>
        </authorList>
    </citation>
    <scope>NUCLEOTIDE SEQUENCE [LARGE SCALE GENOMIC DNA]</scope>
    <source>
        <strain evidence="2 3">Berenice</strain>
    </source>
</reference>
<protein>
    <submittedName>
        <fullName evidence="2">Uncharacterized protein</fullName>
    </submittedName>
</protein>
<dbReference type="Proteomes" id="UP000583944">
    <property type="component" value="Unassembled WGS sequence"/>
</dbReference>
<dbReference type="VEuPathDB" id="TriTrypDB:ECC02_011823"/>
<feature type="compositionally biased region" description="Low complexity" evidence="1">
    <location>
        <begin position="226"/>
        <end position="248"/>
    </location>
</feature>
<evidence type="ECO:0000256" key="1">
    <source>
        <dbReference type="SAM" id="MobiDB-lite"/>
    </source>
</evidence>
<proteinExistence type="predicted"/>
<comment type="caution">
    <text evidence="2">The sequence shown here is derived from an EMBL/GenBank/DDBJ whole genome shotgun (WGS) entry which is preliminary data.</text>
</comment>
<dbReference type="AlphaFoldDB" id="A0A7J6XMP3"/>
<accession>A0A7J6XMP3</accession>
<sequence>MRRASIHNPAQRRSWKPGVLLPLCRRFAPENCNVSCMQTHGKAEPQFITSNRRFAGSLLHCTIRALSSSHATPRNYSPIQHNIRSNKGDSTIPFHTVIMKREKLLKAPAQNRNTSIETTINNTVGAVNDGWLWGAAHPWLLNHRTPHACQFHVLHVTGGRDQFCLSHSMHTRAGSVRLSGCHQPWAATALRVVGTTTQRWCPWRTKMTSFRGASASLRRSPRHRAAVPPAHHTAARAAPASGGPPRTTQKCRTQ</sequence>
<organism evidence="2 3">
    <name type="scientific">Trypanosoma cruzi</name>
    <dbReference type="NCBI Taxonomy" id="5693"/>
    <lineage>
        <taxon>Eukaryota</taxon>
        <taxon>Discoba</taxon>
        <taxon>Euglenozoa</taxon>
        <taxon>Kinetoplastea</taxon>
        <taxon>Metakinetoplastina</taxon>
        <taxon>Trypanosomatida</taxon>
        <taxon>Trypanosomatidae</taxon>
        <taxon>Trypanosoma</taxon>
        <taxon>Schizotrypanum</taxon>
    </lineage>
</organism>
<dbReference type="EMBL" id="JABDHM010000312">
    <property type="protein sequence ID" value="KAF5215483.1"/>
    <property type="molecule type" value="Genomic_DNA"/>
</dbReference>
<gene>
    <name evidence="2" type="ORF">ECC02_011823</name>
</gene>
<feature type="region of interest" description="Disordered" evidence="1">
    <location>
        <begin position="212"/>
        <end position="254"/>
    </location>
</feature>
<name>A0A7J6XMP3_TRYCR</name>
<evidence type="ECO:0000313" key="3">
    <source>
        <dbReference type="Proteomes" id="UP000583944"/>
    </source>
</evidence>